<organism evidence="1 2">
    <name type="scientific">Eimeria necatrix</name>
    <dbReference type="NCBI Taxonomy" id="51315"/>
    <lineage>
        <taxon>Eukaryota</taxon>
        <taxon>Sar</taxon>
        <taxon>Alveolata</taxon>
        <taxon>Apicomplexa</taxon>
        <taxon>Conoidasida</taxon>
        <taxon>Coccidia</taxon>
        <taxon>Eucoccidiorida</taxon>
        <taxon>Eimeriorina</taxon>
        <taxon>Eimeriidae</taxon>
        <taxon>Eimeria</taxon>
    </lineage>
</organism>
<evidence type="ECO:0000313" key="1">
    <source>
        <dbReference type="EMBL" id="CDJ65562.1"/>
    </source>
</evidence>
<reference evidence="1" key="1">
    <citation type="submission" date="2013-10" db="EMBL/GenBank/DDBJ databases">
        <title>Genomic analysis of the causative agents of coccidiosis in chickens.</title>
        <authorList>
            <person name="Reid A.J."/>
            <person name="Blake D."/>
            <person name="Billington K."/>
            <person name="Browne H."/>
            <person name="Dunn M."/>
            <person name="Hung S."/>
            <person name="Kawahara F."/>
            <person name="Miranda-Saavedra D."/>
            <person name="Mourier T."/>
            <person name="Nagra H."/>
            <person name="Otto T.D."/>
            <person name="Rawlings N."/>
            <person name="Sanchez A."/>
            <person name="Sanders M."/>
            <person name="Subramaniam C."/>
            <person name="Tay Y."/>
            <person name="Dear P."/>
            <person name="Doerig C."/>
            <person name="Gruber A."/>
            <person name="Parkinson J."/>
            <person name="Shirley M."/>
            <person name="Wan K.L."/>
            <person name="Berriman M."/>
            <person name="Tomley F."/>
            <person name="Pain A."/>
        </authorList>
    </citation>
    <scope>NUCLEOTIDE SEQUENCE [LARGE SCALE GENOMIC DNA]</scope>
    <source>
        <strain evidence="1">Houghton</strain>
    </source>
</reference>
<dbReference type="RefSeq" id="XP_013434029.1">
    <property type="nucleotide sequence ID" value="XM_013578575.1"/>
</dbReference>
<dbReference type="AlphaFoldDB" id="U6MMZ3"/>
<protein>
    <submittedName>
        <fullName evidence="1">Uncharacterized protein</fullName>
    </submittedName>
</protein>
<sequence>MAAVPPVDEPREFHVGVLGVTGFVGK</sequence>
<evidence type="ECO:0000313" key="2">
    <source>
        <dbReference type="Proteomes" id="UP000030754"/>
    </source>
</evidence>
<dbReference type="Proteomes" id="UP000030754">
    <property type="component" value="Unassembled WGS sequence"/>
</dbReference>
<dbReference type="VEuPathDB" id="ToxoDB:ENH_00074260"/>
<reference evidence="1" key="2">
    <citation type="submission" date="2013-10" db="EMBL/GenBank/DDBJ databases">
        <authorList>
            <person name="Aslett M."/>
        </authorList>
    </citation>
    <scope>NUCLEOTIDE SEQUENCE [LARGE SCALE GENOMIC DNA]</scope>
    <source>
        <strain evidence="1">Houghton</strain>
    </source>
</reference>
<proteinExistence type="predicted"/>
<dbReference type="EMBL" id="HG723209">
    <property type="protein sequence ID" value="CDJ65562.1"/>
    <property type="molecule type" value="Genomic_DNA"/>
</dbReference>
<name>U6MMZ3_9EIME</name>
<gene>
    <name evidence="1" type="ORF">ENH_00074260</name>
</gene>
<accession>U6MMZ3</accession>
<dbReference type="GeneID" id="25477556"/>
<keyword evidence="2" id="KW-1185">Reference proteome</keyword>